<dbReference type="STRING" id="1408189.CLAC_05550"/>
<feature type="domain" description="HPr" evidence="6">
    <location>
        <begin position="42"/>
        <end position="131"/>
    </location>
</feature>
<gene>
    <name evidence="7" type="ORF">CLAC_05550</name>
</gene>
<accession>A0A0K2H0P9</accession>
<evidence type="ECO:0000256" key="2">
    <source>
        <dbReference type="ARBA" id="ARBA00004496"/>
    </source>
</evidence>
<name>A0A0K2H0P9_9CORY</name>
<dbReference type="PROSITE" id="PS51350">
    <property type="entry name" value="PTS_HPR_DOM"/>
    <property type="match status" value="1"/>
</dbReference>
<keyword evidence="7" id="KW-0808">Transferase</keyword>
<evidence type="ECO:0000313" key="7">
    <source>
        <dbReference type="EMBL" id="ALA67271.1"/>
    </source>
</evidence>
<dbReference type="SUPFAM" id="SSF55594">
    <property type="entry name" value="HPr-like"/>
    <property type="match status" value="1"/>
</dbReference>
<sequence>MKLEKKVLAKDAEVASARTAPNYARGVKREFTVHLKGTEPIMVTRRVTVGSKVGLHARPATAIAEAASHFSEEILIELVNPADPDNEPADAASSLMLMALGAEFGDEVSVTSSNATAVERIAELISVELDD</sequence>
<dbReference type="AlphaFoldDB" id="A0A0K2H0P9"/>
<keyword evidence="4" id="KW-0963">Cytoplasm</keyword>
<organism evidence="7 8">
    <name type="scientific">Corynebacterium lactis RW2-5</name>
    <dbReference type="NCBI Taxonomy" id="1408189"/>
    <lineage>
        <taxon>Bacteria</taxon>
        <taxon>Bacillati</taxon>
        <taxon>Actinomycetota</taxon>
        <taxon>Actinomycetes</taxon>
        <taxon>Mycobacteriales</taxon>
        <taxon>Corynebacteriaceae</taxon>
        <taxon>Corynebacterium</taxon>
    </lineage>
</organism>
<dbReference type="PRINTS" id="PR00107">
    <property type="entry name" value="PHOSPHOCPHPR"/>
</dbReference>
<dbReference type="Gene3D" id="3.30.1340.10">
    <property type="entry name" value="HPr-like"/>
    <property type="match status" value="1"/>
</dbReference>
<evidence type="ECO:0000256" key="1">
    <source>
        <dbReference type="ARBA" id="ARBA00003681"/>
    </source>
</evidence>
<dbReference type="GO" id="GO:0009401">
    <property type="term" value="P:phosphoenolpyruvate-dependent sugar phosphotransferase system"/>
    <property type="evidence" value="ECO:0007669"/>
    <property type="project" value="UniProtKB-KW"/>
</dbReference>
<dbReference type="GO" id="GO:0016301">
    <property type="term" value="F:kinase activity"/>
    <property type="evidence" value="ECO:0007669"/>
    <property type="project" value="UniProtKB-KW"/>
</dbReference>
<dbReference type="Pfam" id="PF00381">
    <property type="entry name" value="PTS-HPr"/>
    <property type="match status" value="1"/>
</dbReference>
<evidence type="ECO:0000256" key="4">
    <source>
        <dbReference type="ARBA" id="ARBA00022490"/>
    </source>
</evidence>
<dbReference type="CDD" id="cd00367">
    <property type="entry name" value="PTS-HPr_like"/>
    <property type="match status" value="1"/>
</dbReference>
<dbReference type="GO" id="GO:0005737">
    <property type="term" value="C:cytoplasm"/>
    <property type="evidence" value="ECO:0007669"/>
    <property type="project" value="UniProtKB-SubCell"/>
</dbReference>
<dbReference type="PATRIC" id="fig|1408189.4.peg.1105"/>
<dbReference type="NCBIfam" id="TIGR01003">
    <property type="entry name" value="PTS_HPr_family"/>
    <property type="match status" value="1"/>
</dbReference>
<comment type="subcellular location">
    <subcellularLocation>
        <location evidence="2">Cytoplasm</location>
    </subcellularLocation>
</comment>
<comment type="function">
    <text evidence="1">General (non sugar-specific) component of the phosphoenolpyruvate-dependent sugar phosphotransferase system (sugar PTS). This major carbohydrate active-transport system catalyzes the phosphorylation of incoming sugar substrates concomitantly with their translocation across the cell membrane. The phosphoryl group from phosphoenolpyruvate (PEP) is transferred to the phosphoryl carrier protein HPr by enzyme I. Phospho-HPr then transfers it to the PTS EIIA domain.</text>
</comment>
<dbReference type="PANTHER" id="PTHR33705">
    <property type="entry name" value="PHOSPHOCARRIER PROTEIN HPR"/>
    <property type="match status" value="1"/>
</dbReference>
<dbReference type="PROSITE" id="PS00369">
    <property type="entry name" value="PTS_HPR_HIS"/>
    <property type="match status" value="1"/>
</dbReference>
<keyword evidence="8" id="KW-1185">Reference proteome</keyword>
<dbReference type="InterPro" id="IPR035895">
    <property type="entry name" value="HPr-like_sf"/>
</dbReference>
<dbReference type="KEGG" id="clw:CLAC_05550"/>
<dbReference type="InterPro" id="IPR050399">
    <property type="entry name" value="HPr"/>
</dbReference>
<protein>
    <recommendedName>
        <fullName evidence="3">Phosphocarrier protein HPr</fullName>
    </recommendedName>
</protein>
<reference evidence="7 8" key="1">
    <citation type="submission" date="2013-10" db="EMBL/GenBank/DDBJ databases">
        <title>Complete genome sequence of Corynebacterium lactis DSM 45799(T), isolated from raw cow milk.</title>
        <authorList>
            <person name="Ruckert C."/>
            <person name="Albersmeier A."/>
            <person name="Lipski A."/>
            <person name="Kalinowski J."/>
        </authorList>
    </citation>
    <scope>NUCLEOTIDE SEQUENCE [LARGE SCALE GENOMIC DNA]</scope>
    <source>
        <strain evidence="7 8">RW2-5</strain>
    </source>
</reference>
<dbReference type="Proteomes" id="UP000058446">
    <property type="component" value="Chromosome"/>
</dbReference>
<proteinExistence type="predicted"/>
<dbReference type="PANTHER" id="PTHR33705:SF2">
    <property type="entry name" value="PHOSPHOCARRIER PROTEIN NPR"/>
    <property type="match status" value="1"/>
</dbReference>
<dbReference type="EMBL" id="CP006841">
    <property type="protein sequence ID" value="ALA67271.1"/>
    <property type="molecule type" value="Genomic_DNA"/>
</dbReference>
<evidence type="ECO:0000313" key="8">
    <source>
        <dbReference type="Proteomes" id="UP000058446"/>
    </source>
</evidence>
<keyword evidence="5" id="KW-0598">Phosphotransferase system</keyword>
<evidence type="ECO:0000259" key="6">
    <source>
        <dbReference type="PROSITE" id="PS51350"/>
    </source>
</evidence>
<dbReference type="InterPro" id="IPR000032">
    <property type="entry name" value="HPr-like"/>
</dbReference>
<evidence type="ECO:0000256" key="5">
    <source>
        <dbReference type="ARBA" id="ARBA00022683"/>
    </source>
</evidence>
<evidence type="ECO:0000256" key="3">
    <source>
        <dbReference type="ARBA" id="ARBA00020422"/>
    </source>
</evidence>
<keyword evidence="7" id="KW-0418">Kinase</keyword>
<dbReference type="InterPro" id="IPR001020">
    <property type="entry name" value="PTS_HPr_His_P_site"/>
</dbReference>